<dbReference type="SMART" id="SM00028">
    <property type="entry name" value="TPR"/>
    <property type="match status" value="8"/>
</dbReference>
<dbReference type="Gene3D" id="1.25.40.10">
    <property type="entry name" value="Tetratricopeptide repeat domain"/>
    <property type="match status" value="3"/>
</dbReference>
<gene>
    <name evidence="3" type="ORF">OHA16_36845</name>
</gene>
<dbReference type="EMBL" id="CP108110">
    <property type="protein sequence ID" value="WUQ88071.1"/>
    <property type="molecule type" value="Genomic_DNA"/>
</dbReference>
<evidence type="ECO:0000256" key="1">
    <source>
        <dbReference type="SAM" id="MobiDB-lite"/>
    </source>
</evidence>
<dbReference type="Gene3D" id="3.40.50.300">
    <property type="entry name" value="P-loop containing nucleotide triphosphate hydrolases"/>
    <property type="match status" value="1"/>
</dbReference>
<feature type="compositionally biased region" description="Low complexity" evidence="1">
    <location>
        <begin position="586"/>
        <end position="599"/>
    </location>
</feature>
<dbReference type="PRINTS" id="PR00364">
    <property type="entry name" value="DISEASERSIST"/>
</dbReference>
<dbReference type="Proteomes" id="UP001432222">
    <property type="component" value="Chromosome"/>
</dbReference>
<dbReference type="InterPro" id="IPR011990">
    <property type="entry name" value="TPR-like_helical_dom_sf"/>
</dbReference>
<dbReference type="RefSeq" id="WP_328958622.1">
    <property type="nucleotide sequence ID" value="NZ_CP108110.1"/>
</dbReference>
<evidence type="ECO:0000313" key="4">
    <source>
        <dbReference type="Proteomes" id="UP001432222"/>
    </source>
</evidence>
<dbReference type="PANTHER" id="PTHR10098">
    <property type="entry name" value="RAPSYN-RELATED"/>
    <property type="match status" value="1"/>
</dbReference>
<dbReference type="Pfam" id="PF05729">
    <property type="entry name" value="NACHT"/>
    <property type="match status" value="1"/>
</dbReference>
<organism evidence="3 4">
    <name type="scientific">Kitasatospora purpeofusca</name>
    <dbReference type="NCBI Taxonomy" id="67352"/>
    <lineage>
        <taxon>Bacteria</taxon>
        <taxon>Bacillati</taxon>
        <taxon>Actinomycetota</taxon>
        <taxon>Actinomycetes</taxon>
        <taxon>Kitasatosporales</taxon>
        <taxon>Streptomycetaceae</taxon>
        <taxon>Kitasatospora</taxon>
    </lineage>
</organism>
<feature type="region of interest" description="Disordered" evidence="1">
    <location>
        <begin position="575"/>
        <end position="599"/>
    </location>
</feature>
<dbReference type="InterPro" id="IPR027417">
    <property type="entry name" value="P-loop_NTPase"/>
</dbReference>
<dbReference type="PANTHER" id="PTHR10098:SF108">
    <property type="entry name" value="TETRATRICOPEPTIDE REPEAT PROTEIN 28"/>
    <property type="match status" value="1"/>
</dbReference>
<accession>A0ABZ1UAL7</accession>
<dbReference type="InterPro" id="IPR003593">
    <property type="entry name" value="AAA+_ATPase"/>
</dbReference>
<dbReference type="Pfam" id="PF13424">
    <property type="entry name" value="TPR_12"/>
    <property type="match status" value="3"/>
</dbReference>
<feature type="compositionally biased region" description="Low complexity" evidence="1">
    <location>
        <begin position="349"/>
        <end position="373"/>
    </location>
</feature>
<evidence type="ECO:0000259" key="2">
    <source>
        <dbReference type="SMART" id="SM00382"/>
    </source>
</evidence>
<reference evidence="3" key="1">
    <citation type="submission" date="2022-10" db="EMBL/GenBank/DDBJ databases">
        <title>The complete genomes of actinobacterial strains from the NBC collection.</title>
        <authorList>
            <person name="Joergensen T.S."/>
            <person name="Alvarez Arevalo M."/>
            <person name="Sterndorff E.B."/>
            <person name="Faurdal D."/>
            <person name="Vuksanovic O."/>
            <person name="Mourched A.-S."/>
            <person name="Charusanti P."/>
            <person name="Shaw S."/>
            <person name="Blin K."/>
            <person name="Weber T."/>
        </authorList>
    </citation>
    <scope>NUCLEOTIDE SEQUENCE</scope>
    <source>
        <strain evidence="3">NBC_00222</strain>
    </source>
</reference>
<dbReference type="InterPro" id="IPR019734">
    <property type="entry name" value="TPR_rpt"/>
</dbReference>
<proteinExistence type="predicted"/>
<evidence type="ECO:0000313" key="3">
    <source>
        <dbReference type="EMBL" id="WUQ88071.1"/>
    </source>
</evidence>
<sequence length="1287" mass="138301">MVERLVVDLHADGRMLVTEQPSGEESPAPAVDAGWLRRPLADAPMESLRWYLEDYLRTPLGAYGERGPQIARQLPDWGVRVFSALFGTGPGRDAYLRARGRGGGLEIVLRSGSAQLLALPWELMTDPARPVPLVLDDVVLSRRTPDTEDGGSPALGTGGSRLRVLLVVAAPDDPARPGHRPLAPTLLRRLRAEHGTVELTVLRPPTPDRLAEVLHEAREEGRPFHVVHFDGPGPTDVPASAQVPLVVLTTGRSAPEPGLPEAVAASRLLQEGAHAVLALPYHLDAPAAAGFLATCYERLRAGEPVTLAVAAGRRRLAAHDRRTSPRGPLPLADWTVPVLYSRHAAAPPGPGSARAVQVADAHGTAGATAATEPPETPDPWGELAPVGEFVGRDGLLLGLDAATRPHRVVLLHGAAGIGKTELAKAFGRWCRETGAVDGPDAVVLHPFEPGAARPAPAGVVERIGRRLFAPEEFDPLPPAERRAAVEQALATRRLLLIWDNVDSLAADPEAPDPAAPDEERAGLRALLDLVARQGSSTVLLTSRTREDWLGPAALRIEVPGLDPGETVEFAEQLLGHSPDSHDSPDSPRSPSLSLSLSHSPDTVRRRGLRVFGDLLEWLGGHPLGMRLALSSLDAHEPWQTLDTLVRGAAALPDTPADANPLSTPEDVPAALAVSTAYALARLGAAERRALTAVSLVHGVADATVLALLSRHPLAPERFRGLGTEDWQRLLRRAAELGLLTPCGRTAYRVHPTVADRLTAGWRAAGPGFAEQHEAGLQALLGAQVNFCLLLTRELHNGSAEFALTALDLQRPTIGAMLARALDRGLWLQALALVRPLHDHWNARGTDLEARHWVDRVRLAVEEADGTPPVLDSPAGSLWLYVVGADARRLLRLGLVDGAERAFREIHRAAELHPPGAEQLDELADCHQRLGGIAVDRGDFGAAEEWYLRSQALLERLGDVDGLAIGHHQLGVIAHRLGRPDDAERLIRQALDLFERLRETGRAAACHHRLGVLAEEQGRFEDAHKCFGQALAAVRATAVGAVADLSVTAELHHRLAAVAAELGRLDEAEDWCERALDLAEESGSRAGTADAHHRLGVLATARERFAEAEARHRKALEIRQDLGDLAGTAAGEHQLGLVATRRGDLAEAERRYTRALALREELGDLAGVSAGHHQLGLTAQAGGRAADAEARYRKALDVSHRIGDTPGLARTFGQFGLFAAERGRPREAMEWLVRSITCFEEFPHPATWPSVVGLRRLTVDLGPRAVERAWRSVTGRRLPDAVRDQVAD</sequence>
<protein>
    <submittedName>
        <fullName evidence="3">Tetratricopeptide repeat protein</fullName>
    </submittedName>
</protein>
<dbReference type="SUPFAM" id="SSF52540">
    <property type="entry name" value="P-loop containing nucleoside triphosphate hydrolases"/>
    <property type="match status" value="1"/>
</dbReference>
<dbReference type="SMART" id="SM00382">
    <property type="entry name" value="AAA"/>
    <property type="match status" value="1"/>
</dbReference>
<name>A0ABZ1UAL7_9ACTN</name>
<feature type="domain" description="AAA+ ATPase" evidence="2">
    <location>
        <begin position="405"/>
        <end position="562"/>
    </location>
</feature>
<dbReference type="InterPro" id="IPR007111">
    <property type="entry name" value="NACHT_NTPase"/>
</dbReference>
<dbReference type="SUPFAM" id="SSF48452">
    <property type="entry name" value="TPR-like"/>
    <property type="match status" value="2"/>
</dbReference>
<feature type="region of interest" description="Disordered" evidence="1">
    <location>
        <begin position="349"/>
        <end position="379"/>
    </location>
</feature>
<keyword evidence="4" id="KW-1185">Reference proteome</keyword>